<feature type="compositionally biased region" description="Basic and acidic residues" evidence="1">
    <location>
        <begin position="247"/>
        <end position="261"/>
    </location>
</feature>
<gene>
    <name evidence="2" type="ORF">ECRASSUSDP1_LOCUS12884</name>
</gene>
<keyword evidence="3" id="KW-1185">Reference proteome</keyword>
<dbReference type="EMBL" id="CAMPGE010012803">
    <property type="protein sequence ID" value="CAI2371560.1"/>
    <property type="molecule type" value="Genomic_DNA"/>
</dbReference>
<evidence type="ECO:0000313" key="2">
    <source>
        <dbReference type="EMBL" id="CAI2371560.1"/>
    </source>
</evidence>
<evidence type="ECO:0000256" key="1">
    <source>
        <dbReference type="SAM" id="MobiDB-lite"/>
    </source>
</evidence>
<dbReference type="AlphaFoldDB" id="A0AAD1XED3"/>
<protein>
    <submittedName>
        <fullName evidence="2">Uncharacterized protein</fullName>
    </submittedName>
</protein>
<feature type="compositionally biased region" description="Basic and acidic residues" evidence="1">
    <location>
        <begin position="186"/>
        <end position="205"/>
    </location>
</feature>
<proteinExistence type="predicted"/>
<sequence length="289" mass="33673">MEEHKSKKSRSRKSKKSSRKNSMHIKKNRHKSEKKKLKSYSPSLKESTDEESFDDHSEVIPSQCFNRTNTTAMSAFINKLFFSCRGCNKDEREPSPQEMKLKKRVKKTSGTMFREKLGRKETTKFKPVPQVIIDFILQKHKGNWAKTTDLVNKRYSNTDGSVRTFNSIELKRSYENTKKKQKRRSEKNNDKKKNFSRHRRDDVDSYKINITPFDEPKNPPKTDTSTIKHGDTILPPTPDYEFLASKNSRDSTSHDDERPPEKQNSSSLYKMKLGKSEDEGCSRSMFGEA</sequence>
<evidence type="ECO:0000313" key="3">
    <source>
        <dbReference type="Proteomes" id="UP001295684"/>
    </source>
</evidence>
<feature type="compositionally biased region" description="Basic and acidic residues" evidence="1">
    <location>
        <begin position="214"/>
        <end position="231"/>
    </location>
</feature>
<dbReference type="Proteomes" id="UP001295684">
    <property type="component" value="Unassembled WGS sequence"/>
</dbReference>
<reference evidence="2" key="1">
    <citation type="submission" date="2023-07" db="EMBL/GenBank/DDBJ databases">
        <authorList>
            <consortium name="AG Swart"/>
            <person name="Singh M."/>
            <person name="Singh A."/>
            <person name="Seah K."/>
            <person name="Emmerich C."/>
        </authorList>
    </citation>
    <scope>NUCLEOTIDE SEQUENCE</scope>
    <source>
        <strain evidence="2">DP1</strain>
    </source>
</reference>
<comment type="caution">
    <text evidence="2">The sequence shown here is derived from an EMBL/GenBank/DDBJ whole genome shotgun (WGS) entry which is preliminary data.</text>
</comment>
<accession>A0AAD1XED3</accession>
<feature type="region of interest" description="Disordered" evidence="1">
    <location>
        <begin position="1"/>
        <end position="54"/>
    </location>
</feature>
<name>A0AAD1XED3_EUPCR</name>
<feature type="region of interest" description="Disordered" evidence="1">
    <location>
        <begin position="174"/>
        <end position="289"/>
    </location>
</feature>
<feature type="compositionally biased region" description="Basic residues" evidence="1">
    <location>
        <begin position="1"/>
        <end position="38"/>
    </location>
</feature>
<organism evidence="2 3">
    <name type="scientific">Euplotes crassus</name>
    <dbReference type="NCBI Taxonomy" id="5936"/>
    <lineage>
        <taxon>Eukaryota</taxon>
        <taxon>Sar</taxon>
        <taxon>Alveolata</taxon>
        <taxon>Ciliophora</taxon>
        <taxon>Intramacronucleata</taxon>
        <taxon>Spirotrichea</taxon>
        <taxon>Hypotrichia</taxon>
        <taxon>Euplotida</taxon>
        <taxon>Euplotidae</taxon>
        <taxon>Moneuplotes</taxon>
    </lineage>
</organism>